<name>M2YM88_DOTSN</name>
<gene>
    <name evidence="1" type="ORF">DOTSEDRAFT_72424</name>
</gene>
<evidence type="ECO:0000313" key="2">
    <source>
        <dbReference type="Proteomes" id="UP000016933"/>
    </source>
</evidence>
<dbReference type="HOGENOM" id="CLU_1540012_0_0_1"/>
<accession>M2YM88</accession>
<reference evidence="1 2" key="2">
    <citation type="journal article" date="2012" name="PLoS Pathog.">
        <title>Diverse lifestyles and strategies of plant pathogenesis encoded in the genomes of eighteen Dothideomycetes fungi.</title>
        <authorList>
            <person name="Ohm R.A."/>
            <person name="Feau N."/>
            <person name="Henrissat B."/>
            <person name="Schoch C.L."/>
            <person name="Horwitz B.A."/>
            <person name="Barry K.W."/>
            <person name="Condon B.J."/>
            <person name="Copeland A.C."/>
            <person name="Dhillon B."/>
            <person name="Glaser F."/>
            <person name="Hesse C.N."/>
            <person name="Kosti I."/>
            <person name="LaButti K."/>
            <person name="Lindquist E.A."/>
            <person name="Lucas S."/>
            <person name="Salamov A.A."/>
            <person name="Bradshaw R.E."/>
            <person name="Ciuffetti L."/>
            <person name="Hamelin R.C."/>
            <person name="Kema G.H.J."/>
            <person name="Lawrence C."/>
            <person name="Scott J.A."/>
            <person name="Spatafora J.W."/>
            <person name="Turgeon B.G."/>
            <person name="de Wit P.J.G.M."/>
            <person name="Zhong S."/>
            <person name="Goodwin S.B."/>
            <person name="Grigoriev I.V."/>
        </authorList>
    </citation>
    <scope>NUCLEOTIDE SEQUENCE [LARGE SCALE GENOMIC DNA]</scope>
    <source>
        <strain evidence="2">NZE10 / CBS 128990</strain>
    </source>
</reference>
<organism evidence="1 2">
    <name type="scientific">Dothistroma septosporum (strain NZE10 / CBS 128990)</name>
    <name type="common">Red band needle blight fungus</name>
    <name type="synonym">Mycosphaerella pini</name>
    <dbReference type="NCBI Taxonomy" id="675120"/>
    <lineage>
        <taxon>Eukaryota</taxon>
        <taxon>Fungi</taxon>
        <taxon>Dikarya</taxon>
        <taxon>Ascomycota</taxon>
        <taxon>Pezizomycotina</taxon>
        <taxon>Dothideomycetes</taxon>
        <taxon>Dothideomycetidae</taxon>
        <taxon>Mycosphaerellales</taxon>
        <taxon>Mycosphaerellaceae</taxon>
        <taxon>Dothistroma</taxon>
    </lineage>
</organism>
<evidence type="ECO:0000313" key="1">
    <source>
        <dbReference type="EMBL" id="EME43020.1"/>
    </source>
</evidence>
<dbReference type="AlphaFoldDB" id="M2YM88"/>
<reference evidence="2" key="1">
    <citation type="journal article" date="2012" name="PLoS Genet.">
        <title>The genomes of the fungal plant pathogens Cladosporium fulvum and Dothistroma septosporum reveal adaptation to different hosts and lifestyles but also signatures of common ancestry.</title>
        <authorList>
            <person name="de Wit P.J.G.M."/>
            <person name="van der Burgt A."/>
            <person name="Oekmen B."/>
            <person name="Stergiopoulos I."/>
            <person name="Abd-Elsalam K.A."/>
            <person name="Aerts A.L."/>
            <person name="Bahkali A.H."/>
            <person name="Beenen H.G."/>
            <person name="Chettri P."/>
            <person name="Cox M.P."/>
            <person name="Datema E."/>
            <person name="de Vries R.P."/>
            <person name="Dhillon B."/>
            <person name="Ganley A.R."/>
            <person name="Griffiths S.A."/>
            <person name="Guo Y."/>
            <person name="Hamelin R.C."/>
            <person name="Henrissat B."/>
            <person name="Kabir M.S."/>
            <person name="Jashni M.K."/>
            <person name="Kema G."/>
            <person name="Klaubauf S."/>
            <person name="Lapidus A."/>
            <person name="Levasseur A."/>
            <person name="Lindquist E."/>
            <person name="Mehrabi R."/>
            <person name="Ohm R.A."/>
            <person name="Owen T.J."/>
            <person name="Salamov A."/>
            <person name="Schwelm A."/>
            <person name="Schijlen E."/>
            <person name="Sun H."/>
            <person name="van den Burg H.A."/>
            <person name="van Ham R.C.H.J."/>
            <person name="Zhang S."/>
            <person name="Goodwin S.B."/>
            <person name="Grigoriev I.V."/>
            <person name="Collemare J."/>
            <person name="Bradshaw R.E."/>
        </authorList>
    </citation>
    <scope>NUCLEOTIDE SEQUENCE [LARGE SCALE GENOMIC DNA]</scope>
    <source>
        <strain evidence="2">NZE10 / CBS 128990</strain>
    </source>
</reference>
<protein>
    <submittedName>
        <fullName evidence="1">Uncharacterized protein</fullName>
    </submittedName>
</protein>
<sequence>MSWVVLRQVHQLDQGRRKLMGCQDLGNRPTSRRLRSHRSLALYDGPEDMSATSEKYCGMIRSERSTLVDVCVSGTAIAETHRCVSHFDMENSSCMHTSTQINHSRYFIRRCRFTTYAASDFVWPRGIPRHLNGLSRALGHDPSTSGAVLLSYRWPRTAPVIELGIYGDFKAYLI</sequence>
<dbReference type="EMBL" id="KB446540">
    <property type="protein sequence ID" value="EME43020.1"/>
    <property type="molecule type" value="Genomic_DNA"/>
</dbReference>
<dbReference type="Proteomes" id="UP000016933">
    <property type="component" value="Unassembled WGS sequence"/>
</dbReference>
<keyword evidence="2" id="KW-1185">Reference proteome</keyword>
<proteinExistence type="predicted"/>